<evidence type="ECO:0000256" key="2">
    <source>
        <dbReference type="ARBA" id="ARBA00022692"/>
    </source>
</evidence>
<feature type="transmembrane region" description="Helical" evidence="5">
    <location>
        <begin position="27"/>
        <end position="45"/>
    </location>
</feature>
<dbReference type="EMBL" id="CP022356">
    <property type="protein sequence ID" value="ASK79846.1"/>
    <property type="molecule type" value="Genomic_DNA"/>
</dbReference>
<proteinExistence type="predicted"/>
<evidence type="ECO:0000256" key="1">
    <source>
        <dbReference type="ARBA" id="ARBA00004141"/>
    </source>
</evidence>
<reference evidence="7 8" key="1">
    <citation type="journal article" date="2016" name="Int. J. Syst. Evol. Microbiol.">
        <title>Paraphotobacterium marinum gen. nov., sp. nov., a member of the family Vibrionaceae, isolated from surface seawater.</title>
        <authorList>
            <person name="Huang Z."/>
            <person name="Dong C."/>
            <person name="Shao Z."/>
        </authorList>
    </citation>
    <scope>NUCLEOTIDE SEQUENCE [LARGE SCALE GENOMIC DNA]</scope>
    <source>
        <strain evidence="7 8">NSCS20N07D</strain>
    </source>
</reference>
<evidence type="ECO:0000313" key="8">
    <source>
        <dbReference type="Proteomes" id="UP000242175"/>
    </source>
</evidence>
<dbReference type="KEGG" id="pmai:CF386_12475"/>
<sequence length="146" mass="16722">MLLLSWHWFILGFVLLACEILGTAGYLLWLGLSAILVGIIVTLIVPSTTVQFVLYAVFCIITTVFWWRYQHQKDKKSDKKRTLNNKENQLVGKEVYLENVINKGSNRLKLGDTTWTAYSDENIDLGAKIIITKLEGNVVYIKKIEE</sequence>
<dbReference type="PANTHER" id="PTHR33507:SF3">
    <property type="entry name" value="INNER MEMBRANE PROTEIN YBBJ"/>
    <property type="match status" value="1"/>
</dbReference>
<dbReference type="Gene3D" id="2.40.50.140">
    <property type="entry name" value="Nucleic acid-binding proteins"/>
    <property type="match status" value="1"/>
</dbReference>
<dbReference type="InterPro" id="IPR002810">
    <property type="entry name" value="NfeD-like_C"/>
</dbReference>
<protein>
    <recommendedName>
        <fullName evidence="6">NfeD-like C-terminal domain-containing protein</fullName>
    </recommendedName>
</protein>
<name>A0A220VHW8_9GAMM</name>
<evidence type="ECO:0000256" key="3">
    <source>
        <dbReference type="ARBA" id="ARBA00022989"/>
    </source>
</evidence>
<dbReference type="InterPro" id="IPR052165">
    <property type="entry name" value="Membrane_assoc_protease"/>
</dbReference>
<dbReference type="OrthoDB" id="6402862at2"/>
<dbReference type="RefSeq" id="WP_089074754.1">
    <property type="nucleotide sequence ID" value="NZ_CBCSAM010000003.1"/>
</dbReference>
<organism evidence="7 8">
    <name type="scientific">Paraphotobacterium marinum</name>
    <dbReference type="NCBI Taxonomy" id="1755811"/>
    <lineage>
        <taxon>Bacteria</taxon>
        <taxon>Pseudomonadati</taxon>
        <taxon>Pseudomonadota</taxon>
        <taxon>Gammaproteobacteria</taxon>
        <taxon>Vibrionales</taxon>
        <taxon>Vibrionaceae</taxon>
        <taxon>Paraphotobacterium</taxon>
    </lineage>
</organism>
<keyword evidence="2 5" id="KW-0812">Transmembrane</keyword>
<dbReference type="Pfam" id="PF01957">
    <property type="entry name" value="NfeD"/>
    <property type="match status" value="1"/>
</dbReference>
<dbReference type="AlphaFoldDB" id="A0A220VHW8"/>
<comment type="subcellular location">
    <subcellularLocation>
        <location evidence="1">Membrane</location>
        <topology evidence="1">Multi-pass membrane protein</topology>
    </subcellularLocation>
</comment>
<dbReference type="SUPFAM" id="SSF141322">
    <property type="entry name" value="NfeD domain-like"/>
    <property type="match status" value="1"/>
</dbReference>
<dbReference type="GO" id="GO:0005886">
    <property type="term" value="C:plasma membrane"/>
    <property type="evidence" value="ECO:0007669"/>
    <property type="project" value="TreeGrafter"/>
</dbReference>
<evidence type="ECO:0000256" key="5">
    <source>
        <dbReference type="SAM" id="Phobius"/>
    </source>
</evidence>
<gene>
    <name evidence="7" type="ORF">CF386_12475</name>
</gene>
<keyword evidence="4 5" id="KW-0472">Membrane</keyword>
<dbReference type="InterPro" id="IPR012340">
    <property type="entry name" value="NA-bd_OB-fold"/>
</dbReference>
<evidence type="ECO:0000256" key="4">
    <source>
        <dbReference type="ARBA" id="ARBA00023136"/>
    </source>
</evidence>
<dbReference type="Proteomes" id="UP000242175">
    <property type="component" value="Chromosome small"/>
</dbReference>
<accession>A0A220VHW8</accession>
<evidence type="ECO:0000259" key="6">
    <source>
        <dbReference type="Pfam" id="PF01957"/>
    </source>
</evidence>
<evidence type="ECO:0000313" key="7">
    <source>
        <dbReference type="EMBL" id="ASK79846.1"/>
    </source>
</evidence>
<feature type="domain" description="NfeD-like C-terminal" evidence="6">
    <location>
        <begin position="88"/>
        <end position="143"/>
    </location>
</feature>
<keyword evidence="8" id="KW-1185">Reference proteome</keyword>
<dbReference type="PANTHER" id="PTHR33507">
    <property type="entry name" value="INNER MEMBRANE PROTEIN YBBJ"/>
    <property type="match status" value="1"/>
</dbReference>
<keyword evidence="3 5" id="KW-1133">Transmembrane helix</keyword>